<keyword evidence="2" id="KW-0238">DNA-binding</keyword>
<dbReference type="InterPro" id="IPR009057">
    <property type="entry name" value="Homeodomain-like_sf"/>
</dbReference>
<protein>
    <recommendedName>
        <fullName evidence="5">HTH araC/xylS-type domain-containing protein</fullName>
    </recommendedName>
</protein>
<dbReference type="Pfam" id="PF12833">
    <property type="entry name" value="HTH_18"/>
    <property type="match status" value="1"/>
</dbReference>
<dbReference type="PROSITE" id="PS00041">
    <property type="entry name" value="HTH_ARAC_FAMILY_1"/>
    <property type="match status" value="1"/>
</dbReference>
<evidence type="ECO:0000313" key="7">
    <source>
        <dbReference type="Proteomes" id="UP001500212"/>
    </source>
</evidence>
<keyword evidence="3" id="KW-0804">Transcription</keyword>
<comment type="caution">
    <text evidence="6">The sequence shown here is derived from an EMBL/GenBank/DDBJ whole genome shotgun (WGS) entry which is preliminary data.</text>
</comment>
<feature type="domain" description="HTH araC/xylS-type" evidence="5">
    <location>
        <begin position="20"/>
        <end position="118"/>
    </location>
</feature>
<accession>A0ABP8TPB6</accession>
<dbReference type="Proteomes" id="UP001500212">
    <property type="component" value="Unassembled WGS sequence"/>
</dbReference>
<dbReference type="PROSITE" id="PS01124">
    <property type="entry name" value="HTH_ARAC_FAMILY_2"/>
    <property type="match status" value="1"/>
</dbReference>
<evidence type="ECO:0000259" key="5">
    <source>
        <dbReference type="PROSITE" id="PS01124"/>
    </source>
</evidence>
<name>A0ABP8TPB6_9ACTN</name>
<organism evidence="6 7">
    <name type="scientific">Actinoallomurus liliacearum</name>
    <dbReference type="NCBI Taxonomy" id="1080073"/>
    <lineage>
        <taxon>Bacteria</taxon>
        <taxon>Bacillati</taxon>
        <taxon>Actinomycetota</taxon>
        <taxon>Actinomycetes</taxon>
        <taxon>Streptosporangiales</taxon>
        <taxon>Thermomonosporaceae</taxon>
        <taxon>Actinoallomurus</taxon>
    </lineage>
</organism>
<dbReference type="RefSeq" id="WP_345360722.1">
    <property type="nucleotide sequence ID" value="NZ_BAABHJ010000022.1"/>
</dbReference>
<dbReference type="EMBL" id="BAABHJ010000022">
    <property type="protein sequence ID" value="GAA4612936.1"/>
    <property type="molecule type" value="Genomic_DNA"/>
</dbReference>
<dbReference type="InterPro" id="IPR050204">
    <property type="entry name" value="AraC_XylS_family_regulators"/>
</dbReference>
<dbReference type="Gene3D" id="1.10.10.60">
    <property type="entry name" value="Homeodomain-like"/>
    <property type="match status" value="1"/>
</dbReference>
<reference evidence="7" key="1">
    <citation type="journal article" date="2019" name="Int. J. Syst. Evol. Microbiol.">
        <title>The Global Catalogue of Microorganisms (GCM) 10K type strain sequencing project: providing services to taxonomists for standard genome sequencing and annotation.</title>
        <authorList>
            <consortium name="The Broad Institute Genomics Platform"/>
            <consortium name="The Broad Institute Genome Sequencing Center for Infectious Disease"/>
            <person name="Wu L."/>
            <person name="Ma J."/>
        </authorList>
    </citation>
    <scope>NUCLEOTIDE SEQUENCE [LARGE SCALE GENOMIC DNA]</scope>
    <source>
        <strain evidence="7">JCM 17938</strain>
    </source>
</reference>
<feature type="region of interest" description="Disordered" evidence="4">
    <location>
        <begin position="107"/>
        <end position="218"/>
    </location>
</feature>
<keyword evidence="7" id="KW-1185">Reference proteome</keyword>
<proteinExistence type="predicted"/>
<evidence type="ECO:0000256" key="4">
    <source>
        <dbReference type="SAM" id="MobiDB-lite"/>
    </source>
</evidence>
<evidence type="ECO:0000256" key="3">
    <source>
        <dbReference type="ARBA" id="ARBA00023163"/>
    </source>
</evidence>
<evidence type="ECO:0000313" key="6">
    <source>
        <dbReference type="EMBL" id="GAA4612936.1"/>
    </source>
</evidence>
<dbReference type="InterPro" id="IPR018062">
    <property type="entry name" value="HTH_AraC-typ_CS"/>
</dbReference>
<dbReference type="SMART" id="SM00342">
    <property type="entry name" value="HTH_ARAC"/>
    <property type="match status" value="1"/>
</dbReference>
<dbReference type="SUPFAM" id="SSF46689">
    <property type="entry name" value="Homeodomain-like"/>
    <property type="match status" value="2"/>
</dbReference>
<dbReference type="PANTHER" id="PTHR46796">
    <property type="entry name" value="HTH-TYPE TRANSCRIPTIONAL ACTIVATOR RHAS-RELATED"/>
    <property type="match status" value="1"/>
</dbReference>
<evidence type="ECO:0000256" key="1">
    <source>
        <dbReference type="ARBA" id="ARBA00023015"/>
    </source>
</evidence>
<gene>
    <name evidence="6" type="ORF">GCM10023195_55770</name>
</gene>
<sequence length="218" mass="23726">MHKAQYVPAPVAEAGEASLAETREWALHRLGEPLTLRVLARHAGISQRTFMRRFTEETGTTPLQWLLGARLGRARELLETTDHSVDRVAQDCGLGTAANLRLHFRRALGTTPPPTGTPSPTDVARSAERQGPPAIACERRGRPRRRPRAPALEEQGKAMHHPACPAASAARVRRSTGMSGRASRYSEPVNRVTRILMSARGQEQEPSDPGGSGRGRGL</sequence>
<dbReference type="InterPro" id="IPR018060">
    <property type="entry name" value="HTH_AraC"/>
</dbReference>
<keyword evidence="1" id="KW-0805">Transcription regulation</keyword>
<evidence type="ECO:0000256" key="2">
    <source>
        <dbReference type="ARBA" id="ARBA00023125"/>
    </source>
</evidence>